<keyword evidence="2" id="KW-0808">Transferase</keyword>
<organism evidence="2">
    <name type="scientific">mine drainage metagenome</name>
    <dbReference type="NCBI Taxonomy" id="410659"/>
    <lineage>
        <taxon>unclassified sequences</taxon>
        <taxon>metagenomes</taxon>
        <taxon>ecological metagenomes</taxon>
    </lineage>
</organism>
<dbReference type="Gene3D" id="3.40.50.150">
    <property type="entry name" value="Vaccinia Virus protein VP39"/>
    <property type="match status" value="1"/>
</dbReference>
<evidence type="ECO:0000313" key="2">
    <source>
        <dbReference type="EMBL" id="EQD59777.1"/>
    </source>
</evidence>
<dbReference type="InterPro" id="IPR041698">
    <property type="entry name" value="Methyltransf_25"/>
</dbReference>
<dbReference type="InterPro" id="IPR029063">
    <property type="entry name" value="SAM-dependent_MTases_sf"/>
</dbReference>
<comment type="caution">
    <text evidence="2">The sequence shown here is derived from an EMBL/GenBank/DDBJ whole genome shotgun (WGS) entry which is preliminary data.</text>
</comment>
<name>T1AQZ5_9ZZZZ</name>
<dbReference type="GO" id="GO:0008168">
    <property type="term" value="F:methyltransferase activity"/>
    <property type="evidence" value="ECO:0007669"/>
    <property type="project" value="UniProtKB-KW"/>
</dbReference>
<reference evidence="2" key="2">
    <citation type="journal article" date="2014" name="ISME J.">
        <title>Microbial stratification in low pH oxic and suboxic macroscopic growths along an acid mine drainage.</title>
        <authorList>
            <person name="Mendez-Garcia C."/>
            <person name="Mesa V."/>
            <person name="Sprenger R.R."/>
            <person name="Richter M."/>
            <person name="Diez M.S."/>
            <person name="Solano J."/>
            <person name="Bargiela R."/>
            <person name="Golyshina O.V."/>
            <person name="Manteca A."/>
            <person name="Ramos J.L."/>
            <person name="Gallego J.R."/>
            <person name="Llorente I."/>
            <person name="Martins Dos Santos V.A."/>
            <person name="Jensen O.N."/>
            <person name="Pelaez A.I."/>
            <person name="Sanchez J."/>
            <person name="Ferrer M."/>
        </authorList>
    </citation>
    <scope>NUCLEOTIDE SEQUENCE</scope>
</reference>
<dbReference type="SUPFAM" id="SSF53335">
    <property type="entry name" value="S-adenosyl-L-methionine-dependent methyltransferases"/>
    <property type="match status" value="1"/>
</dbReference>
<feature type="domain" description="Methyltransferase" evidence="1">
    <location>
        <begin position="17"/>
        <end position="108"/>
    </location>
</feature>
<reference evidence="2" key="1">
    <citation type="submission" date="2013-08" db="EMBL/GenBank/DDBJ databases">
        <authorList>
            <person name="Mendez C."/>
            <person name="Richter M."/>
            <person name="Ferrer M."/>
            <person name="Sanchez J."/>
        </authorList>
    </citation>
    <scope>NUCLEOTIDE SEQUENCE</scope>
</reference>
<evidence type="ECO:0000259" key="1">
    <source>
        <dbReference type="Pfam" id="PF13649"/>
    </source>
</evidence>
<gene>
    <name evidence="2" type="ORF">B1B_08051</name>
</gene>
<feature type="non-terminal residue" evidence="2">
    <location>
        <position position="1"/>
    </location>
</feature>
<dbReference type="GO" id="GO:0032259">
    <property type="term" value="P:methylation"/>
    <property type="evidence" value="ECO:0007669"/>
    <property type="project" value="UniProtKB-KW"/>
</dbReference>
<dbReference type="AlphaFoldDB" id="T1AQZ5"/>
<accession>T1AQZ5</accession>
<dbReference type="Pfam" id="PF13649">
    <property type="entry name" value="Methyltransf_25"/>
    <property type="match status" value="1"/>
</dbReference>
<sequence length="224" mass="25141">SITGEALRKHAKKGFKILDIGCGTMMETRQLAGDCFVTGIDASTLMLDQAKSFIDPSNLDRVEFLKVGAELKQDIGKFDIIFSSFGYLESSSLEQFLSYAESHLSEEGKIIFTLWNRLGLMDILLSIATLKIGYLGRKLVSSGDITIGRYPLPVHPRLPRNTSKRNLRLKELSGICVILPPYNYTRLGCVLLKHGILARLDRILSRVPLFRYLGDFSLLVMARR</sequence>
<proteinExistence type="predicted"/>
<protein>
    <submittedName>
        <fullName evidence="2">Methyltransferase type 11</fullName>
        <ecNumber evidence="2">2.1.1.-</ecNumber>
    </submittedName>
</protein>
<keyword evidence="2" id="KW-0489">Methyltransferase</keyword>
<dbReference type="EC" id="2.1.1.-" evidence="2"/>
<dbReference type="CDD" id="cd02440">
    <property type="entry name" value="AdoMet_MTases"/>
    <property type="match status" value="1"/>
</dbReference>
<dbReference type="EMBL" id="AUZY01005204">
    <property type="protein sequence ID" value="EQD59777.1"/>
    <property type="molecule type" value="Genomic_DNA"/>
</dbReference>